<dbReference type="CDD" id="cd09113">
    <property type="entry name" value="PLDc_ymdC_like_2"/>
    <property type="match status" value="1"/>
</dbReference>
<proteinExistence type="predicted"/>
<dbReference type="PROSITE" id="PS50035">
    <property type="entry name" value="PLD"/>
    <property type="match status" value="2"/>
</dbReference>
<evidence type="ECO:0000313" key="3">
    <source>
        <dbReference type="EMBL" id="RAS76295.1"/>
    </source>
</evidence>
<comment type="caution">
    <text evidence="3">The sequence shown here is derived from an EMBL/GenBank/DDBJ whole genome shotgun (WGS) entry which is preliminary data.</text>
</comment>
<dbReference type="SUPFAM" id="SSF56024">
    <property type="entry name" value="Phospholipase D/nuclease"/>
    <property type="match status" value="2"/>
</dbReference>
<feature type="domain" description="PLD phosphodiesterase" evidence="2">
    <location>
        <begin position="374"/>
        <end position="401"/>
    </location>
</feature>
<dbReference type="Proteomes" id="UP000250174">
    <property type="component" value="Unassembled WGS sequence"/>
</dbReference>
<dbReference type="PANTHER" id="PTHR21248:SF12">
    <property type="entry name" value="CARDIOLIPIN SYNTHASE C"/>
    <property type="match status" value="1"/>
</dbReference>
<feature type="transmembrane region" description="Helical" evidence="1">
    <location>
        <begin position="12"/>
        <end position="33"/>
    </location>
</feature>
<dbReference type="GO" id="GO:0032049">
    <property type="term" value="P:cardiolipin biosynthetic process"/>
    <property type="evidence" value="ECO:0007669"/>
    <property type="project" value="UniProtKB-ARBA"/>
</dbReference>
<dbReference type="InterPro" id="IPR001736">
    <property type="entry name" value="PLipase_D/transphosphatidylase"/>
</dbReference>
<evidence type="ECO:0000256" key="1">
    <source>
        <dbReference type="SAM" id="Phobius"/>
    </source>
</evidence>
<dbReference type="EMBL" id="LVYK01000030">
    <property type="protein sequence ID" value="RAS76295.1"/>
    <property type="molecule type" value="Genomic_DNA"/>
</dbReference>
<keyword evidence="1" id="KW-1133">Transmembrane helix</keyword>
<dbReference type="GO" id="GO:0030572">
    <property type="term" value="F:phosphatidyltransferase activity"/>
    <property type="evidence" value="ECO:0007669"/>
    <property type="project" value="UniProtKB-ARBA"/>
</dbReference>
<dbReference type="AlphaFoldDB" id="A0AAX1Q7T1"/>
<dbReference type="PANTHER" id="PTHR21248">
    <property type="entry name" value="CARDIOLIPIN SYNTHASE"/>
    <property type="match status" value="1"/>
</dbReference>
<reference evidence="3 4" key="1">
    <citation type="submission" date="2016-03" db="EMBL/GenBank/DDBJ databases">
        <title>Comparison of Bacillus endophyticus and B. anthracis characteristics using whole genome sequence analysis and microbiological techniques.</title>
        <authorList>
            <person name="Lekota K.E."/>
            <person name="Mafofo J."/>
            <person name="Rees J."/>
            <person name="Muchadeyi F.C."/>
            <person name="Madoroba E."/>
            <person name="Van Heerden H."/>
        </authorList>
    </citation>
    <scope>NUCLEOTIDE SEQUENCE [LARGE SCALE GENOMIC DNA]</scope>
    <source>
        <strain evidence="3 4">3631_10C</strain>
    </source>
</reference>
<sequence>MRGKMILKTLGALLLLYLIYTIITAVVLFYLPVKKEKTSPTNMNHFLGTKKSTDRVLLLEDGYNSGVARIKMIQEARHSIDIAYYALGKGESTELILGALIEAADRGVHVRVLLDGISHNLRGKRSGVRYALASHPNIEFKYYEPFTLLKPWTWNNRLHDKIMMADTNISISGGRNIADKYLARTPSKDFVYDRDVVVFNEKHQKDSIIFTMKDYINMLWNHRYTATVFKNLSKSKREKGERVREELKRKYEKAKYLEKDFVNPIFQWKTSTVPTNQVTFIHNPIERLRKKPIVWQKLLALGEQAKESIFIQSPYVIPTKNMEKYIPNKEQEGVISTILTNSLTSTPNPLAFAGYIKSRDEIVQSGVRLYEYEGPHSIHGKSIIYDERLSAVGSFNVDSRSTFLNTESMLLIDSEEFSAILMEAIDDKLSKSTLIAKDKEYVQYPEDQRPNEPALKSFLLQAVSKITVLWRELI</sequence>
<keyword evidence="1" id="KW-0812">Transmembrane</keyword>
<protein>
    <submittedName>
        <fullName evidence="3">Phospholipase</fullName>
    </submittedName>
</protein>
<feature type="domain" description="PLD phosphodiesterase" evidence="2">
    <location>
        <begin position="154"/>
        <end position="181"/>
    </location>
</feature>
<name>A0AAX1Q7T1_9BACI</name>
<keyword evidence="1" id="KW-0472">Membrane</keyword>
<dbReference type="Pfam" id="PF13091">
    <property type="entry name" value="PLDc_2"/>
    <property type="match status" value="2"/>
</dbReference>
<evidence type="ECO:0000259" key="2">
    <source>
        <dbReference type="PROSITE" id="PS50035"/>
    </source>
</evidence>
<gene>
    <name evidence="3" type="ORF">A3864_13595</name>
</gene>
<evidence type="ECO:0000313" key="4">
    <source>
        <dbReference type="Proteomes" id="UP000250174"/>
    </source>
</evidence>
<organism evidence="3 4">
    <name type="scientific">Priestia endophytica</name>
    <dbReference type="NCBI Taxonomy" id="135735"/>
    <lineage>
        <taxon>Bacteria</taxon>
        <taxon>Bacillati</taxon>
        <taxon>Bacillota</taxon>
        <taxon>Bacilli</taxon>
        <taxon>Bacillales</taxon>
        <taxon>Bacillaceae</taxon>
        <taxon>Priestia</taxon>
    </lineage>
</organism>
<dbReference type="CDD" id="cd09111">
    <property type="entry name" value="PLDc_ymdC_like_1"/>
    <property type="match status" value="1"/>
</dbReference>
<dbReference type="SMART" id="SM00155">
    <property type="entry name" value="PLDc"/>
    <property type="match status" value="2"/>
</dbReference>
<dbReference type="Gene3D" id="3.30.870.10">
    <property type="entry name" value="Endonuclease Chain A"/>
    <property type="match status" value="2"/>
</dbReference>
<accession>A0AAX1Q7T1</accession>
<dbReference type="InterPro" id="IPR025202">
    <property type="entry name" value="PLD-like_dom"/>
</dbReference>